<sequence>MPEYARENELCDLETYISKKEDKCFVSKLRGISIPFTVALKPRKPQASYHPLRLAAYALERFSCSSLTLGYRPTLRRRPIIGRLHGIPSSPMRNGKMLRHRAPYLP</sequence>
<reference evidence="3" key="1">
    <citation type="journal article" date="2010" name="Genome Res.">
        <title>Population genomic sequencing of Coccidioides fungi reveals recent hybridization and transposon control.</title>
        <authorList>
            <person name="Neafsey D.E."/>
            <person name="Barker B.M."/>
            <person name="Sharpton T.J."/>
            <person name="Stajich J.E."/>
            <person name="Park D.J."/>
            <person name="Whiston E."/>
            <person name="Hung C.-Y."/>
            <person name="McMahan C."/>
            <person name="White J."/>
            <person name="Sykes S."/>
            <person name="Heiman D."/>
            <person name="Young S."/>
            <person name="Zeng Q."/>
            <person name="Abouelleil A."/>
            <person name="Aftuck L."/>
            <person name="Bessette D."/>
            <person name="Brown A."/>
            <person name="FitzGerald M."/>
            <person name="Lui A."/>
            <person name="Macdonald J.P."/>
            <person name="Priest M."/>
            <person name="Orbach M.J."/>
            <person name="Galgiani J.N."/>
            <person name="Kirkland T.N."/>
            <person name="Cole G.T."/>
            <person name="Birren B.W."/>
            <person name="Henn M.R."/>
            <person name="Taylor J.W."/>
            <person name="Rounsley S.D."/>
        </authorList>
    </citation>
    <scope>NUCLEOTIDE SEQUENCE [LARGE SCALE GENOMIC DNA]</scope>
    <source>
        <strain evidence="3">H538.4</strain>
    </source>
</reference>
<dbReference type="AlphaFoldDB" id="A0A0J8UC21"/>
<evidence type="ECO:0000256" key="1">
    <source>
        <dbReference type="SAM" id="MobiDB-lite"/>
    </source>
</evidence>
<evidence type="ECO:0000313" key="2">
    <source>
        <dbReference type="EMBL" id="KMU84733.1"/>
    </source>
</evidence>
<organism evidence="2 3">
    <name type="scientific">Coccidioides immitis H538.4</name>
    <dbReference type="NCBI Taxonomy" id="396776"/>
    <lineage>
        <taxon>Eukaryota</taxon>
        <taxon>Fungi</taxon>
        <taxon>Dikarya</taxon>
        <taxon>Ascomycota</taxon>
        <taxon>Pezizomycotina</taxon>
        <taxon>Eurotiomycetes</taxon>
        <taxon>Eurotiomycetidae</taxon>
        <taxon>Onygenales</taxon>
        <taxon>Onygenaceae</taxon>
        <taxon>Coccidioides</taxon>
    </lineage>
</organism>
<protein>
    <submittedName>
        <fullName evidence="2">Uncharacterized protein</fullName>
    </submittedName>
</protein>
<name>A0A0J8UC21_COCIT</name>
<accession>A0A0J8UC21</accession>
<dbReference type="EMBL" id="DS016986">
    <property type="protein sequence ID" value="KMU84733.1"/>
    <property type="molecule type" value="Genomic_DNA"/>
</dbReference>
<dbReference type="VEuPathDB" id="FungiDB:CIHG_02517"/>
<gene>
    <name evidence="2" type="ORF">CIHG_02517</name>
</gene>
<evidence type="ECO:0000313" key="3">
    <source>
        <dbReference type="Proteomes" id="UP000054563"/>
    </source>
</evidence>
<proteinExistence type="predicted"/>
<feature type="compositionally biased region" description="Basic residues" evidence="1">
    <location>
        <begin position="96"/>
        <end position="106"/>
    </location>
</feature>
<feature type="region of interest" description="Disordered" evidence="1">
    <location>
        <begin position="86"/>
        <end position="106"/>
    </location>
</feature>
<dbReference type="Proteomes" id="UP000054563">
    <property type="component" value="Unassembled WGS sequence"/>
</dbReference>